<accession>A0ABS2DEW3</accession>
<feature type="domain" description="NADH:flavin oxidoreductase/NADH oxidase N-terminal" evidence="3">
    <location>
        <begin position="18"/>
        <end position="345"/>
    </location>
</feature>
<dbReference type="Proteomes" id="UP001518925">
    <property type="component" value="Unassembled WGS sequence"/>
</dbReference>
<name>A0ABS2DEW3_9BACI</name>
<evidence type="ECO:0000259" key="3">
    <source>
        <dbReference type="Pfam" id="PF00724"/>
    </source>
</evidence>
<dbReference type="InterPro" id="IPR013785">
    <property type="entry name" value="Aldolase_TIM"/>
</dbReference>
<dbReference type="PANTHER" id="PTHR43656:SF2">
    <property type="entry name" value="BINDING OXIDOREDUCTASE, PUTATIVE (AFU_ORTHOLOGUE AFUA_2G08260)-RELATED"/>
    <property type="match status" value="1"/>
</dbReference>
<dbReference type="PANTHER" id="PTHR43656">
    <property type="entry name" value="BINDING OXIDOREDUCTASE, PUTATIVE (AFU_ORTHOLOGUE AFUA_2G08260)-RELATED"/>
    <property type="match status" value="1"/>
</dbReference>
<reference evidence="4 5" key="1">
    <citation type="submission" date="2021-02" db="EMBL/GenBank/DDBJ databases">
        <title>Bacillus sp. RD4P76, an endophyte from a halophyte.</title>
        <authorList>
            <person name="Sun J.-Q."/>
        </authorList>
    </citation>
    <scope>NUCLEOTIDE SEQUENCE [LARGE SCALE GENOMIC DNA]</scope>
    <source>
        <strain evidence="4 5">RD4P76</strain>
    </source>
</reference>
<dbReference type="Gene3D" id="3.20.20.70">
    <property type="entry name" value="Aldolase class I"/>
    <property type="match status" value="1"/>
</dbReference>
<organism evidence="4 5">
    <name type="scientific">Bacillus suaedaesalsae</name>
    <dbReference type="NCBI Taxonomy" id="2810349"/>
    <lineage>
        <taxon>Bacteria</taxon>
        <taxon>Bacillati</taxon>
        <taxon>Bacillota</taxon>
        <taxon>Bacilli</taxon>
        <taxon>Bacillales</taxon>
        <taxon>Bacillaceae</taxon>
        <taxon>Bacillus</taxon>
    </lineage>
</organism>
<keyword evidence="5" id="KW-1185">Reference proteome</keyword>
<dbReference type="EMBL" id="JAFELM010000017">
    <property type="protein sequence ID" value="MBM6616966.1"/>
    <property type="molecule type" value="Genomic_DNA"/>
</dbReference>
<dbReference type="InterPro" id="IPR001155">
    <property type="entry name" value="OxRdtase_FMN_N"/>
</dbReference>
<evidence type="ECO:0000313" key="5">
    <source>
        <dbReference type="Proteomes" id="UP001518925"/>
    </source>
</evidence>
<sequence length="380" mass="41702">MNGNEEYMLTSYTLPNGVELKNRLVMAPMTNFSSNPDGTVTEAEVNYYARRSKGVSMVVTACTYVTPNGKGFHGEFGGDKDEMIPSLKQVADAIKGQGAKAVLQIFHGGRMCPPALVPNGEIVSASDVPAERGGVSTEEPDLKPRALTESEVQEMIRSFGETTRRAIEAGYDGVEIHGANGYLIQQFFSPHSNKREDQFGGSLEKRMTFPLAIVDEVKRVVKEHATSPFIVGYRFSPEEPETPGITMGDTLKLVDELADKGLDYLHVSLQDFHSTAKRAVEDTNKKRIDYLLETINNRVPLIGVGSIYTAEDARKAFESGVPLLALGRELIIDPDWVQKVAEGKEADIVTKIDKTKQEELVVPDPLWAAIVNTPGWFPGV</sequence>
<evidence type="ECO:0000256" key="1">
    <source>
        <dbReference type="ARBA" id="ARBA00022630"/>
    </source>
</evidence>
<dbReference type="Pfam" id="PF00724">
    <property type="entry name" value="Oxidored_FMN"/>
    <property type="match status" value="1"/>
</dbReference>
<evidence type="ECO:0000313" key="4">
    <source>
        <dbReference type="EMBL" id="MBM6616966.1"/>
    </source>
</evidence>
<gene>
    <name evidence="4" type="ORF">JR050_04635</name>
</gene>
<keyword evidence="1" id="KW-0285">Flavoprotein</keyword>
<comment type="caution">
    <text evidence="4">The sequence shown here is derived from an EMBL/GenBank/DDBJ whole genome shotgun (WGS) entry which is preliminary data.</text>
</comment>
<keyword evidence="2" id="KW-0560">Oxidoreductase</keyword>
<proteinExistence type="predicted"/>
<protein>
    <submittedName>
        <fullName evidence="4">NADH-dependent flavin oxidoreductase</fullName>
    </submittedName>
</protein>
<dbReference type="InterPro" id="IPR051799">
    <property type="entry name" value="NADH_flavin_oxidoreductase"/>
</dbReference>
<dbReference type="SUPFAM" id="SSF51395">
    <property type="entry name" value="FMN-linked oxidoreductases"/>
    <property type="match status" value="1"/>
</dbReference>
<dbReference type="CDD" id="cd04735">
    <property type="entry name" value="OYE_like_4_FMN"/>
    <property type="match status" value="1"/>
</dbReference>
<evidence type="ECO:0000256" key="2">
    <source>
        <dbReference type="ARBA" id="ARBA00023002"/>
    </source>
</evidence>
<dbReference type="RefSeq" id="WP_204202354.1">
    <property type="nucleotide sequence ID" value="NZ_JAFELM010000017.1"/>
</dbReference>